<name>A0A1L3J987_9SPHN</name>
<reference evidence="2 3" key="1">
    <citation type="submission" date="2016-11" db="EMBL/GenBank/DDBJ databases">
        <title>Sphingorhabdus sp. LPB0140, isolated from marine environment.</title>
        <authorList>
            <person name="Kim E."/>
            <person name="Yi H."/>
        </authorList>
    </citation>
    <scope>NUCLEOTIDE SEQUENCE [LARGE SCALE GENOMIC DNA]</scope>
    <source>
        <strain evidence="2 3">LPB0140</strain>
    </source>
</reference>
<dbReference type="Pfam" id="PF00535">
    <property type="entry name" value="Glycos_transf_2"/>
    <property type="match status" value="1"/>
</dbReference>
<protein>
    <recommendedName>
        <fullName evidence="1">Glycosyltransferase 2-like domain-containing protein</fullName>
    </recommendedName>
</protein>
<dbReference type="Gene3D" id="3.90.550.10">
    <property type="entry name" value="Spore Coat Polysaccharide Biosynthesis Protein SpsA, Chain A"/>
    <property type="match status" value="1"/>
</dbReference>
<dbReference type="KEGG" id="sphl:LPB140_01155"/>
<accession>A0A1L3J987</accession>
<dbReference type="AlphaFoldDB" id="A0A1L3J987"/>
<proteinExistence type="predicted"/>
<dbReference type="PANTHER" id="PTHR43685">
    <property type="entry name" value="GLYCOSYLTRANSFERASE"/>
    <property type="match status" value="1"/>
</dbReference>
<dbReference type="SUPFAM" id="SSF53448">
    <property type="entry name" value="Nucleotide-diphospho-sugar transferases"/>
    <property type="match status" value="1"/>
</dbReference>
<sequence length="307" mass="34232">MNSPTFSVIIPVYNAAASLRRAVESVRAQSFTDWECIIINDGSSDQSLVNAFALAAMDARIKVKSHDNQGVSFTRNVGWHLANGKYVAFLDADDTWQSEKLATHLAFHRQFENADISFAQISFMNEENSLGPFSYSSVPNHILRIEDVIGEHPICTMSNVVARTSLIDKIGGFANNLSHAEDQEWLARAISKGCVIQGIDHHLVDYYDSPNGLSSDLMAMYDGWQSFAETYVTEAQFKKQDALYCRYLARRALRGGSGAWQACQFAFRGARADQRTFFANPYRGGMTILCAGAALFIPQFLHRKIFA</sequence>
<evidence type="ECO:0000313" key="3">
    <source>
        <dbReference type="Proteomes" id="UP000242561"/>
    </source>
</evidence>
<evidence type="ECO:0000259" key="1">
    <source>
        <dbReference type="Pfam" id="PF00535"/>
    </source>
</evidence>
<dbReference type="EMBL" id="CP018154">
    <property type="protein sequence ID" value="APG61671.1"/>
    <property type="molecule type" value="Genomic_DNA"/>
</dbReference>
<dbReference type="STRING" id="1913578.LPB140_01155"/>
<dbReference type="RefSeq" id="WP_072558317.1">
    <property type="nucleotide sequence ID" value="NZ_CP018154.1"/>
</dbReference>
<dbReference type="InterPro" id="IPR050834">
    <property type="entry name" value="Glycosyltransf_2"/>
</dbReference>
<dbReference type="CDD" id="cd00761">
    <property type="entry name" value="Glyco_tranf_GTA_type"/>
    <property type="match status" value="1"/>
</dbReference>
<evidence type="ECO:0000313" key="2">
    <source>
        <dbReference type="EMBL" id="APG61671.1"/>
    </source>
</evidence>
<dbReference type="PANTHER" id="PTHR43685:SF2">
    <property type="entry name" value="GLYCOSYLTRANSFERASE 2-LIKE DOMAIN-CONTAINING PROTEIN"/>
    <property type="match status" value="1"/>
</dbReference>
<feature type="domain" description="Glycosyltransferase 2-like" evidence="1">
    <location>
        <begin position="7"/>
        <end position="170"/>
    </location>
</feature>
<dbReference type="OrthoDB" id="6383742at2"/>
<dbReference type="InterPro" id="IPR029044">
    <property type="entry name" value="Nucleotide-diphossugar_trans"/>
</dbReference>
<gene>
    <name evidence="2" type="ORF">LPB140_01155</name>
</gene>
<dbReference type="InterPro" id="IPR001173">
    <property type="entry name" value="Glyco_trans_2-like"/>
</dbReference>
<keyword evidence="3" id="KW-1185">Reference proteome</keyword>
<dbReference type="Proteomes" id="UP000242561">
    <property type="component" value="Chromosome"/>
</dbReference>
<organism evidence="2 3">
    <name type="scientific">Sphingorhabdus lutea</name>
    <dbReference type="NCBI Taxonomy" id="1913578"/>
    <lineage>
        <taxon>Bacteria</taxon>
        <taxon>Pseudomonadati</taxon>
        <taxon>Pseudomonadota</taxon>
        <taxon>Alphaproteobacteria</taxon>
        <taxon>Sphingomonadales</taxon>
        <taxon>Sphingomonadaceae</taxon>
        <taxon>Sphingorhabdus</taxon>
    </lineage>
</organism>